<evidence type="ECO:0000313" key="2">
    <source>
        <dbReference type="Proteomes" id="UP000000485"/>
    </source>
</evidence>
<keyword evidence="2" id="KW-1185">Reference proteome</keyword>
<dbReference type="RefSeq" id="WP_013882466.1">
    <property type="nucleotide sequence ID" value="NC_015671.1"/>
</dbReference>
<gene>
    <name evidence="1" type="ordered locus">Celgi_0419</name>
</gene>
<dbReference type="AlphaFoldDB" id="F8A5C4"/>
<protein>
    <submittedName>
        <fullName evidence="1">Uncharacterized protein</fullName>
    </submittedName>
</protein>
<accession>F8A5C4</accession>
<sequence length="188" mass="19052" precursor="true">MTALVRRPAAWVVVLVAVLLTAAALLGGAARPTSAAWTNAGFGTAAVTTGTWSDFGTCRVVNATSKAVVAGKPCTVTGIRWASNGDGKPVGQRTDHLYVTVFAPTASTGGNELIEVTANFAAATDIPATWVWSTSGYGGGTLAGVVPGWACSNLPTAKLYAPGWAAGGADVYLRLYENRAGMTGLACS</sequence>
<evidence type="ECO:0000313" key="1">
    <source>
        <dbReference type="EMBL" id="AEI10941.1"/>
    </source>
</evidence>
<dbReference type="Proteomes" id="UP000000485">
    <property type="component" value="Chromosome"/>
</dbReference>
<dbReference type="HOGENOM" id="CLU_1438710_0_0_11"/>
<organism evidence="1 2">
    <name type="scientific">Cellulomonas gilvus (strain ATCC 13127 / NRRL B-14078)</name>
    <name type="common">Cellvibrio gilvus</name>
    <dbReference type="NCBI Taxonomy" id="593907"/>
    <lineage>
        <taxon>Bacteria</taxon>
        <taxon>Bacillati</taxon>
        <taxon>Actinomycetota</taxon>
        <taxon>Actinomycetes</taxon>
        <taxon>Micrococcales</taxon>
        <taxon>Cellulomonadaceae</taxon>
        <taxon>Cellulomonas</taxon>
    </lineage>
</organism>
<name>F8A5C4_CELGA</name>
<proteinExistence type="predicted"/>
<dbReference type="EMBL" id="CP002665">
    <property type="protein sequence ID" value="AEI10941.1"/>
    <property type="molecule type" value="Genomic_DNA"/>
</dbReference>
<dbReference type="STRING" id="593907.Celgi_0419"/>
<dbReference type="KEGG" id="cga:Celgi_0419"/>
<reference evidence="2" key="1">
    <citation type="submission" date="2011-04" db="EMBL/GenBank/DDBJ databases">
        <title>Complete sequence of Cellvibrio gilvus ATCC 13127.</title>
        <authorList>
            <person name="Lucas S."/>
            <person name="Han J."/>
            <person name="Lapidus A."/>
            <person name="Cheng J.-F."/>
            <person name="Goodwin L."/>
            <person name="Pitluck S."/>
            <person name="Peters L."/>
            <person name="Munk A."/>
            <person name="Detter J.C."/>
            <person name="Han C."/>
            <person name="Tapia R."/>
            <person name="Land M."/>
            <person name="Hauser L."/>
            <person name="Kyrpides N."/>
            <person name="Ivanova N."/>
            <person name="Ovchinnikova G."/>
            <person name="Pagani I."/>
            <person name="Mead D."/>
            <person name="Brumm P."/>
            <person name="Woyke T."/>
        </authorList>
    </citation>
    <scope>NUCLEOTIDE SEQUENCE [LARGE SCALE GENOMIC DNA]</scope>
    <source>
        <strain evidence="2">ATCC 13127 / NRRL B-14078</strain>
    </source>
</reference>